<evidence type="ECO:0000256" key="1">
    <source>
        <dbReference type="ARBA" id="ARBA00022679"/>
    </source>
</evidence>
<comment type="caution">
    <text evidence="3">The sequence shown here is derived from an EMBL/GenBank/DDBJ whole genome shotgun (WGS) entry which is preliminary data.</text>
</comment>
<sequence>MYSSYGTLCTEVYELSKPVGYSTGDVEYYKERLTGREGKTLEVGCGTGRVLVPLLESGIAIEGIDYSDAMLESCRNQCHERGLSTVLYHGNMQDFSLDEMYADIIIPAGSFQLIENRREAVQALQNFYNHLQFGGRLTLDLFLDVELEVGKVSMRTWEIPPREVITLESRLIELDFLKQRTVSLLKYEKWSEGNLLQSELQRFPLCWYGIHEFKLLLESIGYTEVSISADYSYGTAPTHAGGIMTFEATKR</sequence>
<organism evidence="3 4">
    <name type="scientific">Paenibacillus anaericanus</name>
    <dbReference type="NCBI Taxonomy" id="170367"/>
    <lineage>
        <taxon>Bacteria</taxon>
        <taxon>Bacillati</taxon>
        <taxon>Bacillota</taxon>
        <taxon>Bacilli</taxon>
        <taxon>Bacillales</taxon>
        <taxon>Paenibacillaceae</taxon>
        <taxon>Paenibacillus</taxon>
    </lineage>
</organism>
<keyword evidence="4" id="KW-1185">Reference proteome</keyword>
<protein>
    <submittedName>
        <fullName evidence="3">Class I SAM-dependent methyltransferase</fullName>
    </submittedName>
</protein>
<dbReference type="CDD" id="cd02440">
    <property type="entry name" value="AdoMet_MTases"/>
    <property type="match status" value="1"/>
</dbReference>
<name>A0A3S1C9Z5_9BACL</name>
<dbReference type="Gene3D" id="2.20.25.110">
    <property type="entry name" value="S-adenosyl-L-methionine-dependent methyltransferases"/>
    <property type="match status" value="1"/>
</dbReference>
<proteinExistence type="predicted"/>
<keyword evidence="3" id="KW-0489">Methyltransferase</keyword>
<evidence type="ECO:0000313" key="4">
    <source>
        <dbReference type="Proteomes" id="UP000279446"/>
    </source>
</evidence>
<dbReference type="GO" id="GO:0008168">
    <property type="term" value="F:methyltransferase activity"/>
    <property type="evidence" value="ECO:0007669"/>
    <property type="project" value="UniProtKB-KW"/>
</dbReference>
<dbReference type="Gene3D" id="3.40.50.150">
    <property type="entry name" value="Vaccinia Virus protein VP39"/>
    <property type="match status" value="1"/>
</dbReference>
<dbReference type="Proteomes" id="UP000279446">
    <property type="component" value="Unassembled WGS sequence"/>
</dbReference>
<dbReference type="OrthoDB" id="9804312at2"/>
<dbReference type="RefSeq" id="WP_127191943.1">
    <property type="nucleotide sequence ID" value="NZ_RZNY01000006.1"/>
</dbReference>
<dbReference type="InterPro" id="IPR041698">
    <property type="entry name" value="Methyltransf_25"/>
</dbReference>
<accession>A0A3S1C9Z5</accession>
<dbReference type="PANTHER" id="PTHR43861">
    <property type="entry name" value="TRANS-ACONITATE 2-METHYLTRANSFERASE-RELATED"/>
    <property type="match status" value="1"/>
</dbReference>
<dbReference type="EMBL" id="RZNY01000006">
    <property type="protein sequence ID" value="RUT47059.1"/>
    <property type="molecule type" value="Genomic_DNA"/>
</dbReference>
<evidence type="ECO:0000259" key="2">
    <source>
        <dbReference type="Pfam" id="PF13649"/>
    </source>
</evidence>
<reference evidence="3 4" key="1">
    <citation type="submission" date="2018-12" db="EMBL/GenBank/DDBJ databases">
        <authorList>
            <person name="Sun L."/>
            <person name="Chen Z."/>
        </authorList>
    </citation>
    <scope>NUCLEOTIDE SEQUENCE [LARGE SCALE GENOMIC DNA]</scope>
    <source>
        <strain evidence="3 4">DSM 15890</strain>
    </source>
</reference>
<dbReference type="Pfam" id="PF13649">
    <property type="entry name" value="Methyltransf_25"/>
    <property type="match status" value="1"/>
</dbReference>
<keyword evidence="1 3" id="KW-0808">Transferase</keyword>
<dbReference type="AlphaFoldDB" id="A0A3S1C9Z5"/>
<dbReference type="GO" id="GO:0032259">
    <property type="term" value="P:methylation"/>
    <property type="evidence" value="ECO:0007669"/>
    <property type="project" value="UniProtKB-KW"/>
</dbReference>
<feature type="domain" description="Methyltransferase" evidence="2">
    <location>
        <begin position="41"/>
        <end position="135"/>
    </location>
</feature>
<dbReference type="InterPro" id="IPR029063">
    <property type="entry name" value="SAM-dependent_MTases_sf"/>
</dbReference>
<evidence type="ECO:0000313" key="3">
    <source>
        <dbReference type="EMBL" id="RUT47059.1"/>
    </source>
</evidence>
<dbReference type="SUPFAM" id="SSF53335">
    <property type="entry name" value="S-adenosyl-L-methionine-dependent methyltransferases"/>
    <property type="match status" value="1"/>
</dbReference>
<gene>
    <name evidence="3" type="ORF">EJP82_09785</name>
</gene>